<feature type="active site" description="Charge relay system" evidence="6">
    <location>
        <position position="342"/>
    </location>
</feature>
<feature type="active site" description="Charge relay system" evidence="6">
    <location>
        <position position="190"/>
    </location>
</feature>
<reference evidence="8 9" key="1">
    <citation type="submission" date="2023-07" db="EMBL/GenBank/DDBJ databases">
        <title>Genomic Encyclopedia of Type Strains, Phase IV (KMG-IV): sequencing the most valuable type-strain genomes for metagenomic binning, comparative biology and taxonomic classification.</title>
        <authorList>
            <person name="Goeker M."/>
        </authorList>
    </citation>
    <scope>NUCLEOTIDE SEQUENCE [LARGE SCALE GENOMIC DNA]</scope>
    <source>
        <strain evidence="8 9">DSM 12751</strain>
    </source>
</reference>
<dbReference type="PANTHER" id="PTHR43806:SF11">
    <property type="entry name" value="CEREVISIN-RELATED"/>
    <property type="match status" value="1"/>
</dbReference>
<dbReference type="InterPro" id="IPR001119">
    <property type="entry name" value="SLH_dom"/>
</dbReference>
<comment type="similarity">
    <text evidence="1 6">Belongs to the peptidase S8 family.</text>
</comment>
<dbReference type="PRINTS" id="PR00723">
    <property type="entry name" value="SUBTILISIN"/>
</dbReference>
<dbReference type="Proteomes" id="UP001235840">
    <property type="component" value="Unassembled WGS sequence"/>
</dbReference>
<dbReference type="PROSITE" id="PS51892">
    <property type="entry name" value="SUBTILASE"/>
    <property type="match status" value="1"/>
</dbReference>
<evidence type="ECO:0000256" key="1">
    <source>
        <dbReference type="ARBA" id="ARBA00011073"/>
    </source>
</evidence>
<organism evidence="8 9">
    <name type="scientific">Caldalkalibacillus horti</name>
    <dbReference type="NCBI Taxonomy" id="77523"/>
    <lineage>
        <taxon>Bacteria</taxon>
        <taxon>Bacillati</taxon>
        <taxon>Bacillota</taxon>
        <taxon>Bacilli</taxon>
        <taxon>Bacillales</taxon>
        <taxon>Bacillaceae</taxon>
        <taxon>Caldalkalibacillus</taxon>
    </lineage>
</organism>
<keyword evidence="5 6" id="KW-0720">Serine protease</keyword>
<evidence type="ECO:0000313" key="9">
    <source>
        <dbReference type="Proteomes" id="UP001235840"/>
    </source>
</evidence>
<feature type="domain" description="SLH" evidence="7">
    <location>
        <begin position="760"/>
        <end position="821"/>
    </location>
</feature>
<keyword evidence="4 6" id="KW-0378">Hydrolase</keyword>
<evidence type="ECO:0000256" key="6">
    <source>
        <dbReference type="PROSITE-ProRule" id="PRU01240"/>
    </source>
</evidence>
<dbReference type="Gene3D" id="3.40.50.200">
    <property type="entry name" value="Peptidase S8/S53 domain"/>
    <property type="match status" value="1"/>
</dbReference>
<dbReference type="Pfam" id="PF00395">
    <property type="entry name" value="SLH"/>
    <property type="match status" value="3"/>
</dbReference>
<dbReference type="SUPFAM" id="SSF52743">
    <property type="entry name" value="Subtilisin-like"/>
    <property type="match status" value="1"/>
</dbReference>
<evidence type="ECO:0000256" key="4">
    <source>
        <dbReference type="ARBA" id="ARBA00022801"/>
    </source>
</evidence>
<dbReference type="PANTHER" id="PTHR43806">
    <property type="entry name" value="PEPTIDASE S8"/>
    <property type="match status" value="1"/>
</dbReference>
<gene>
    <name evidence="8" type="ORF">J2S11_002262</name>
</gene>
<dbReference type="PROSITE" id="PS51272">
    <property type="entry name" value="SLH"/>
    <property type="match status" value="3"/>
</dbReference>
<feature type="domain" description="SLH" evidence="7">
    <location>
        <begin position="887"/>
        <end position="950"/>
    </location>
</feature>
<evidence type="ECO:0000256" key="5">
    <source>
        <dbReference type="ARBA" id="ARBA00022825"/>
    </source>
</evidence>
<dbReference type="InterPro" id="IPR036852">
    <property type="entry name" value="Peptidase_S8/S53_dom_sf"/>
</dbReference>
<evidence type="ECO:0000259" key="7">
    <source>
        <dbReference type="PROSITE" id="PS51272"/>
    </source>
</evidence>
<accession>A0ABT9VZC7</accession>
<dbReference type="InterPro" id="IPR023827">
    <property type="entry name" value="Peptidase_S8_Asp-AS"/>
</dbReference>
<evidence type="ECO:0000256" key="2">
    <source>
        <dbReference type="ARBA" id="ARBA00022670"/>
    </source>
</evidence>
<proteinExistence type="inferred from homology"/>
<dbReference type="RefSeq" id="WP_307394497.1">
    <property type="nucleotide sequence ID" value="NZ_BAAADK010000020.1"/>
</dbReference>
<comment type="caution">
    <text evidence="8">The sequence shown here is derived from an EMBL/GenBank/DDBJ whole genome shotgun (WGS) entry which is preliminary data.</text>
</comment>
<feature type="active site" description="Charge relay system" evidence="6">
    <location>
        <position position="157"/>
    </location>
</feature>
<keyword evidence="9" id="KW-1185">Reference proteome</keyword>
<protein>
    <recommendedName>
        <fullName evidence="7">SLH domain-containing protein</fullName>
    </recommendedName>
</protein>
<dbReference type="InterPro" id="IPR015500">
    <property type="entry name" value="Peptidase_S8_subtilisin-rel"/>
</dbReference>
<dbReference type="SUPFAM" id="SSF89260">
    <property type="entry name" value="Collagen-binding domain"/>
    <property type="match status" value="2"/>
</dbReference>
<dbReference type="InterPro" id="IPR050131">
    <property type="entry name" value="Peptidase_S8_subtilisin-like"/>
</dbReference>
<keyword evidence="3" id="KW-0732">Signal</keyword>
<dbReference type="Pfam" id="PF00082">
    <property type="entry name" value="Peptidase_S8"/>
    <property type="match status" value="1"/>
</dbReference>
<name>A0ABT9VZC7_9BACI</name>
<feature type="domain" description="SLH" evidence="7">
    <location>
        <begin position="822"/>
        <end position="885"/>
    </location>
</feature>
<dbReference type="EMBL" id="JAUSTY010000008">
    <property type="protein sequence ID" value="MDQ0166358.1"/>
    <property type="molecule type" value="Genomic_DNA"/>
</dbReference>
<dbReference type="InterPro" id="IPR000209">
    <property type="entry name" value="Peptidase_S8/S53_dom"/>
</dbReference>
<sequence>MKSKLFFILRSLLLLLLIMVVLVTFLTIFSKPDVPVSEAPLLEVPTEFEEHSHWIVKWLEDFEQPSMDQMEILHIDHERRLALIRLYEDVDVLAWYMEWVHMEEIEYLEPDYTMTIDSVSLSNDPHRSLQTYLAQIEAYAGWELVRANRDITIAILDTGVDTSHPDLKENLVPGINLVDPLLPPEDDHGHGTQLAGVIGAVGNNEEGVAGLLWSTNIMPIKVLPAEGEGSPFLVSQGIYQAVDRGASVVLMSLGSPVYSKTLEDAVLYAEENGVLLVAATGNEGGRVNYPAAFPTVLAVGAVNAADAPAPYSNSGPEIHIVAPGTVYTTGLAGEYRLATGTSLSAAQVAGLAGLVLKRHPEFTPAQLRNHLLYTSEDVHEPGWDVQTGHGRINVWKALTTPPATDIYEPNNSMVQAAPFPIESMISAQLADEEDIDWFKIDSPYQGVLTLSVELSEPREEGLELIYFSNREQDQTFRYHVNHSREIRLMVDSGVSHIKLRFHEDEPHTRPISYSMTSSFTIYADQQEPNNTKEQAFPLEGNGEVLTGTFHRDNMRDWYYIDVPQKGELDIHVSVDTLRLDPVLYLERPDGTSVRVDEGNVSNGQEERLVTDVERGRYYLRLHHYYDNKVNGEYYLRTTYRPYFEDENEPNNSPVQATRLLLSQIIEATIHTRTDEDWYRVRVRDQNQYVTIRAYGIPSFVSLSIRLYDENEELITVKTQHGNEKEIHIGRRLQPGIYYIQVNARQAFPFESYRLQASQSTIIGGYRDIRRFWAQDSIVLVSQQGYFEGVGDYLFHPADPVTRAAVAQVLQRMYSFDANAEAEGDAFEDVGQEHWASEAIAQMSESNVMDGYSDGTFAPSRSITRAEVVTIFEQLILRQMNVEPTTQRTITYRDLSSNHFAYGSIMRLSRLGVITGYADYTFKPNQVMTRAEFARFVEKVVELQEENHSAL</sequence>
<evidence type="ECO:0000313" key="8">
    <source>
        <dbReference type="EMBL" id="MDQ0166358.1"/>
    </source>
</evidence>
<dbReference type="Gene3D" id="2.60.120.380">
    <property type="match status" value="3"/>
</dbReference>
<evidence type="ECO:0000256" key="3">
    <source>
        <dbReference type="ARBA" id="ARBA00022729"/>
    </source>
</evidence>
<keyword evidence="2 6" id="KW-0645">Protease</keyword>
<dbReference type="PROSITE" id="PS00136">
    <property type="entry name" value="SUBTILASE_ASP"/>
    <property type="match status" value="1"/>
</dbReference>